<organism evidence="1 2">
    <name type="scientific">Alkalilimnicola ehrlichii</name>
    <dbReference type="NCBI Taxonomy" id="351052"/>
    <lineage>
        <taxon>Bacteria</taxon>
        <taxon>Pseudomonadati</taxon>
        <taxon>Pseudomonadota</taxon>
        <taxon>Gammaproteobacteria</taxon>
        <taxon>Chromatiales</taxon>
        <taxon>Ectothiorhodospiraceae</taxon>
        <taxon>Alkalilimnicola</taxon>
    </lineage>
</organism>
<dbReference type="AlphaFoldDB" id="A0A3E0WGY4"/>
<sequence length="78" mass="8629">MTEPTWGDTVRINLSAKPEQRPGVLASVCGLRKVETEEQARQFSCQVGTTLYLVEYEDGVAVELPSSMLELVEGDELK</sequence>
<gene>
    <name evidence="1" type="ORF">CAL65_22565</name>
</gene>
<reference evidence="2" key="1">
    <citation type="submission" date="2017-05" db="EMBL/GenBank/DDBJ databases">
        <authorList>
            <person name="Sharma S."/>
            <person name="Sidhu C."/>
            <person name="Pinnaka A.K."/>
        </authorList>
    </citation>
    <scope>NUCLEOTIDE SEQUENCE [LARGE SCALE GENOMIC DNA]</scope>
    <source>
        <strain evidence="2">AK93</strain>
    </source>
</reference>
<evidence type="ECO:0000313" key="2">
    <source>
        <dbReference type="Proteomes" id="UP000256763"/>
    </source>
</evidence>
<dbReference type="RefSeq" id="WP_116304369.1">
    <property type="nucleotide sequence ID" value="NZ_NFZV01000065.1"/>
</dbReference>
<evidence type="ECO:0000313" key="1">
    <source>
        <dbReference type="EMBL" id="RFA31092.1"/>
    </source>
</evidence>
<protein>
    <submittedName>
        <fullName evidence="1">Uncharacterized protein</fullName>
    </submittedName>
</protein>
<keyword evidence="2" id="KW-1185">Reference proteome</keyword>
<comment type="caution">
    <text evidence="1">The sequence shown here is derived from an EMBL/GenBank/DDBJ whole genome shotgun (WGS) entry which is preliminary data.</text>
</comment>
<dbReference type="Proteomes" id="UP000256763">
    <property type="component" value="Unassembled WGS sequence"/>
</dbReference>
<proteinExistence type="predicted"/>
<accession>A0A3E0WGY4</accession>
<name>A0A3E0WGY4_9GAMM</name>
<dbReference type="EMBL" id="NFZW01000059">
    <property type="protein sequence ID" value="RFA31092.1"/>
    <property type="molecule type" value="Genomic_DNA"/>
</dbReference>